<comment type="caution">
    <text evidence="3">The sequence shown here is derived from an EMBL/GenBank/DDBJ whole genome shotgun (WGS) entry which is preliminary data.</text>
</comment>
<feature type="transmembrane region" description="Helical" evidence="1">
    <location>
        <begin position="69"/>
        <end position="89"/>
    </location>
</feature>
<organism evidence="3 4">
    <name type="scientific">Ancylobacter radicis</name>
    <dbReference type="NCBI Taxonomy" id="2836179"/>
    <lineage>
        <taxon>Bacteria</taxon>
        <taxon>Pseudomonadati</taxon>
        <taxon>Pseudomonadota</taxon>
        <taxon>Alphaproteobacteria</taxon>
        <taxon>Hyphomicrobiales</taxon>
        <taxon>Xanthobacteraceae</taxon>
        <taxon>Ancylobacter</taxon>
    </lineage>
</organism>
<feature type="transmembrane region" description="Helical" evidence="1">
    <location>
        <begin position="186"/>
        <end position="205"/>
    </location>
</feature>
<evidence type="ECO:0000313" key="3">
    <source>
        <dbReference type="EMBL" id="MBS9475523.1"/>
    </source>
</evidence>
<feature type="transmembrane region" description="Helical" evidence="1">
    <location>
        <begin position="121"/>
        <end position="140"/>
    </location>
</feature>
<feature type="transmembrane region" description="Helical" evidence="1">
    <location>
        <begin position="152"/>
        <end position="174"/>
    </location>
</feature>
<dbReference type="RefSeq" id="WP_213753399.1">
    <property type="nucleotide sequence ID" value="NZ_JAHCQH010000003.1"/>
</dbReference>
<feature type="transmembrane region" description="Helical" evidence="1">
    <location>
        <begin position="42"/>
        <end position="62"/>
    </location>
</feature>
<name>A0ABS5R1I1_9HYPH</name>
<dbReference type="InterPro" id="IPR007038">
    <property type="entry name" value="HupE_UreJ"/>
</dbReference>
<protein>
    <submittedName>
        <fullName evidence="3">HupE/UreJ family protein</fullName>
    </submittedName>
</protein>
<reference evidence="3" key="1">
    <citation type="submission" date="2021-05" db="EMBL/GenBank/DDBJ databases">
        <authorList>
            <person name="Sun Q."/>
            <person name="Inoue M."/>
        </authorList>
    </citation>
    <scope>NUCLEOTIDE SEQUENCE</scope>
    <source>
        <strain evidence="3">VKM B-3255</strain>
    </source>
</reference>
<accession>A0ABS5R1I1</accession>
<sequence length="206" mass="20296">MSSFSPARPLARLALTGAFALTPALAFAHAGHGDADGFAHGFLHPIGGADHVLAMVAVGIFAATLAGRAIWAVPASFVALMAFGGFLGLSGIELPFVELGIALSIVVLGGAVALGWTNWPLGAAMALVGFFAVFHGHAHGAEMPADASGLEYAAGFMLATALLHMVGIGVGVGVAIGKAGANAPRLTHALGAVVAVAGMGILTGVI</sequence>
<keyword evidence="1" id="KW-0472">Membrane</keyword>
<keyword evidence="1" id="KW-1133">Transmembrane helix</keyword>
<gene>
    <name evidence="3" type="ORF">KIP89_00170</name>
</gene>
<proteinExistence type="predicted"/>
<feature type="signal peptide" evidence="2">
    <location>
        <begin position="1"/>
        <end position="28"/>
    </location>
</feature>
<evidence type="ECO:0000256" key="1">
    <source>
        <dbReference type="SAM" id="Phobius"/>
    </source>
</evidence>
<feature type="chain" id="PRO_5047094497" evidence="2">
    <location>
        <begin position="29"/>
        <end position="206"/>
    </location>
</feature>
<dbReference type="Proteomes" id="UP001166585">
    <property type="component" value="Unassembled WGS sequence"/>
</dbReference>
<keyword evidence="1" id="KW-0812">Transmembrane</keyword>
<dbReference type="Pfam" id="PF04955">
    <property type="entry name" value="HupE_UreJ"/>
    <property type="match status" value="1"/>
</dbReference>
<evidence type="ECO:0000256" key="2">
    <source>
        <dbReference type="SAM" id="SignalP"/>
    </source>
</evidence>
<keyword evidence="4" id="KW-1185">Reference proteome</keyword>
<evidence type="ECO:0000313" key="4">
    <source>
        <dbReference type="Proteomes" id="UP001166585"/>
    </source>
</evidence>
<dbReference type="EMBL" id="JAHCQH010000003">
    <property type="protein sequence ID" value="MBS9475523.1"/>
    <property type="molecule type" value="Genomic_DNA"/>
</dbReference>
<keyword evidence="2" id="KW-0732">Signal</keyword>
<dbReference type="PIRSF" id="PIRSF016919">
    <property type="entry name" value="HupE_UreJ"/>
    <property type="match status" value="1"/>
</dbReference>